<sequence length="59" mass="6801">MLQTGRDKGMQLMDQALLEAIQRKEIDPDDAYIHATEKRQFQRFVTDPDLLPQVDLAVS</sequence>
<reference evidence="1" key="1">
    <citation type="submission" date="2018-06" db="EMBL/GenBank/DDBJ databases">
        <authorList>
            <person name="Zhirakovskaya E."/>
        </authorList>
    </citation>
    <scope>NUCLEOTIDE SEQUENCE</scope>
</reference>
<evidence type="ECO:0000313" key="1">
    <source>
        <dbReference type="EMBL" id="VAW94190.1"/>
    </source>
</evidence>
<dbReference type="EMBL" id="UOFU01000045">
    <property type="protein sequence ID" value="VAW94190.1"/>
    <property type="molecule type" value="Genomic_DNA"/>
</dbReference>
<evidence type="ECO:0008006" key="2">
    <source>
        <dbReference type="Google" id="ProtNLM"/>
    </source>
</evidence>
<gene>
    <name evidence="1" type="ORF">MNBD_GAMMA20-98</name>
</gene>
<organism evidence="1">
    <name type="scientific">hydrothermal vent metagenome</name>
    <dbReference type="NCBI Taxonomy" id="652676"/>
    <lineage>
        <taxon>unclassified sequences</taxon>
        <taxon>metagenomes</taxon>
        <taxon>ecological metagenomes</taxon>
    </lineage>
</organism>
<name>A0A3B0ZY64_9ZZZZ</name>
<proteinExistence type="predicted"/>
<dbReference type="AlphaFoldDB" id="A0A3B0ZY64"/>
<protein>
    <recommendedName>
        <fullName evidence="2">Twitching motility protein PilT</fullName>
    </recommendedName>
</protein>
<accession>A0A3B0ZY64</accession>